<evidence type="ECO:0000313" key="2">
    <source>
        <dbReference type="EMBL" id="KZV28525.1"/>
    </source>
</evidence>
<reference evidence="2 3" key="1">
    <citation type="journal article" date="2015" name="Proc. Natl. Acad. Sci. U.S.A.">
        <title>The resurrection genome of Boea hygrometrica: A blueprint for survival of dehydration.</title>
        <authorList>
            <person name="Xiao L."/>
            <person name="Yang G."/>
            <person name="Zhang L."/>
            <person name="Yang X."/>
            <person name="Zhao S."/>
            <person name="Ji Z."/>
            <person name="Zhou Q."/>
            <person name="Hu M."/>
            <person name="Wang Y."/>
            <person name="Chen M."/>
            <person name="Xu Y."/>
            <person name="Jin H."/>
            <person name="Xiao X."/>
            <person name="Hu G."/>
            <person name="Bao F."/>
            <person name="Hu Y."/>
            <person name="Wan P."/>
            <person name="Li L."/>
            <person name="Deng X."/>
            <person name="Kuang T."/>
            <person name="Xiang C."/>
            <person name="Zhu J.K."/>
            <person name="Oliver M.J."/>
            <person name="He Y."/>
        </authorList>
    </citation>
    <scope>NUCLEOTIDE SEQUENCE [LARGE SCALE GENOMIC DNA]</scope>
    <source>
        <strain evidence="3">cv. XS01</strain>
    </source>
</reference>
<keyword evidence="3" id="KW-1185">Reference proteome</keyword>
<name>A0A2Z7B411_9LAMI</name>
<protein>
    <submittedName>
        <fullName evidence="2">Uncharacterized protein</fullName>
    </submittedName>
</protein>
<evidence type="ECO:0000313" key="3">
    <source>
        <dbReference type="Proteomes" id="UP000250235"/>
    </source>
</evidence>
<dbReference type="EMBL" id="KV010113">
    <property type="protein sequence ID" value="KZV28525.1"/>
    <property type="molecule type" value="Genomic_DNA"/>
</dbReference>
<dbReference type="AlphaFoldDB" id="A0A2Z7B411"/>
<sequence length="359" mass="40808">MQGIRCSAFQKSTQVSGTVATVAIVRDLTQSSDQPLKREKIIDEVEQFFNSYSFRRMAALNPTEFYAKEEMVLSWADQQLISWRSAKRRRLDKVERRRWYAQLQFSRYLLEELQQLFVKIQQMAQAQVFEIRSFADKEKICWIVQLPGMKETRDLENQVNARFDEHDRAYRALLTNIRKDMHDHKTALSLDVVKSHQKLSTQVAAAALDNVNVLKEVKEQRAILDDMDESLATVRSELFDFRAQAQKNHNNLSIQLGFLVDYINRGVMPKWGSGSSRPQPPPDDQARPSGGSASREGGNSGGRGSESSSGSKRRRGYGGGSRDRQRSSGGGSGSGHVTYGPYLPPKRSAKYWVYGEKEF</sequence>
<accession>A0A2Z7B411</accession>
<feature type="region of interest" description="Disordered" evidence="1">
    <location>
        <begin position="270"/>
        <end position="346"/>
    </location>
</feature>
<dbReference type="Proteomes" id="UP000250235">
    <property type="component" value="Unassembled WGS sequence"/>
</dbReference>
<gene>
    <name evidence="2" type="ORF">F511_15605</name>
</gene>
<evidence type="ECO:0000256" key="1">
    <source>
        <dbReference type="SAM" id="MobiDB-lite"/>
    </source>
</evidence>
<proteinExistence type="predicted"/>
<feature type="compositionally biased region" description="Low complexity" evidence="1">
    <location>
        <begin position="287"/>
        <end position="297"/>
    </location>
</feature>
<organism evidence="2 3">
    <name type="scientific">Dorcoceras hygrometricum</name>
    <dbReference type="NCBI Taxonomy" id="472368"/>
    <lineage>
        <taxon>Eukaryota</taxon>
        <taxon>Viridiplantae</taxon>
        <taxon>Streptophyta</taxon>
        <taxon>Embryophyta</taxon>
        <taxon>Tracheophyta</taxon>
        <taxon>Spermatophyta</taxon>
        <taxon>Magnoliopsida</taxon>
        <taxon>eudicotyledons</taxon>
        <taxon>Gunneridae</taxon>
        <taxon>Pentapetalae</taxon>
        <taxon>asterids</taxon>
        <taxon>lamiids</taxon>
        <taxon>Lamiales</taxon>
        <taxon>Gesneriaceae</taxon>
        <taxon>Didymocarpoideae</taxon>
        <taxon>Trichosporeae</taxon>
        <taxon>Loxocarpinae</taxon>
        <taxon>Dorcoceras</taxon>
    </lineage>
</organism>